<dbReference type="GO" id="GO:0016020">
    <property type="term" value="C:membrane"/>
    <property type="evidence" value="ECO:0007669"/>
    <property type="project" value="TreeGrafter"/>
</dbReference>
<keyword evidence="11" id="KW-1185">Reference proteome</keyword>
<dbReference type="KEGG" id="ssyi:EKG83_33040"/>
<evidence type="ECO:0000256" key="5">
    <source>
        <dbReference type="ARBA" id="ARBA00022801"/>
    </source>
</evidence>
<organism evidence="10 11">
    <name type="scientific">Saccharothrix syringae</name>
    <name type="common">Nocardiopsis syringae</name>
    <dbReference type="NCBI Taxonomy" id="103733"/>
    <lineage>
        <taxon>Bacteria</taxon>
        <taxon>Bacillati</taxon>
        <taxon>Actinomycetota</taxon>
        <taxon>Actinomycetes</taxon>
        <taxon>Pseudonocardiales</taxon>
        <taxon>Pseudonocardiaceae</taxon>
        <taxon>Saccharothrix</taxon>
    </lineage>
</organism>
<dbReference type="InterPro" id="IPR002410">
    <property type="entry name" value="Peptidase_S33"/>
</dbReference>
<sequence length="299" mass="32803">MAPTPTAKGTVPFGPYKTWYRVTGELGEGRPPVVVVHGGPGSTHDYLLRLAELAEDGWPVVHYDQLGNGGSTHLRDRGADFWTPELFLDELENLLEALDVADEYVLFGHSWGGVLAAAHAVRQPEGLVGLVVADSPASYPLWIEELAELRKTLPPGVDELLRRHEAAGTTDSREYLEASGVFYQRHVCRVQPLPRDLTATFMELSTDPTVYRAMNGPNEFHVVGTLKDYSLVDELASVRVPTLVVRGEHDEITPAAAAPFHELIPGARLEVVPDASHLPHLENPDRFDAVLVEFLKGLA</sequence>
<keyword evidence="5 7" id="KW-0378">Hydrolase</keyword>
<dbReference type="PRINTS" id="PR00793">
    <property type="entry name" value="PROAMNOPTASE"/>
</dbReference>
<dbReference type="InterPro" id="IPR005945">
    <property type="entry name" value="Pro_imino_pep"/>
</dbReference>
<evidence type="ECO:0000256" key="4">
    <source>
        <dbReference type="ARBA" id="ARBA00021843"/>
    </source>
</evidence>
<dbReference type="GO" id="GO:0004177">
    <property type="term" value="F:aminopeptidase activity"/>
    <property type="evidence" value="ECO:0007669"/>
    <property type="project" value="UniProtKB-EC"/>
</dbReference>
<feature type="active site" evidence="8">
    <location>
        <position position="250"/>
    </location>
</feature>
<gene>
    <name evidence="10" type="ORF">EKG83_33040</name>
</gene>
<dbReference type="SUPFAM" id="SSF53474">
    <property type="entry name" value="alpha/beta-Hydrolases"/>
    <property type="match status" value="1"/>
</dbReference>
<dbReference type="PANTHER" id="PTHR43798:SF33">
    <property type="entry name" value="HYDROLASE, PUTATIVE (AFU_ORTHOLOGUE AFUA_2G14860)-RELATED"/>
    <property type="match status" value="1"/>
</dbReference>
<dbReference type="Proteomes" id="UP000325787">
    <property type="component" value="Chromosome"/>
</dbReference>
<dbReference type="InterPro" id="IPR000073">
    <property type="entry name" value="AB_hydrolase_1"/>
</dbReference>
<accession>A0A5Q0H6W2</accession>
<evidence type="ECO:0000256" key="8">
    <source>
        <dbReference type="PIRSR" id="PIRSR005539-1"/>
    </source>
</evidence>
<evidence type="ECO:0000256" key="2">
    <source>
        <dbReference type="ARBA" id="ARBA00010088"/>
    </source>
</evidence>
<dbReference type="OrthoDB" id="9796770at2"/>
<dbReference type="Gene3D" id="3.40.50.1820">
    <property type="entry name" value="alpha/beta hydrolase"/>
    <property type="match status" value="1"/>
</dbReference>
<proteinExistence type="inferred from homology"/>
<dbReference type="PIRSF" id="PIRSF005539">
    <property type="entry name" value="Pept_S33_TRI_F1"/>
    <property type="match status" value="1"/>
</dbReference>
<name>A0A5Q0H6W2_SACSY</name>
<dbReference type="AlphaFoldDB" id="A0A5Q0H6W2"/>
<dbReference type="EMBL" id="CP034550">
    <property type="protein sequence ID" value="QFZ21580.1"/>
    <property type="molecule type" value="Genomic_DNA"/>
</dbReference>
<evidence type="ECO:0000313" key="11">
    <source>
        <dbReference type="Proteomes" id="UP000325787"/>
    </source>
</evidence>
<dbReference type="EC" id="3.4.11.5" evidence="3"/>
<comment type="similarity">
    <text evidence="2 7">Belongs to the peptidase S33 family.</text>
</comment>
<evidence type="ECO:0000313" key="10">
    <source>
        <dbReference type="EMBL" id="QFZ21580.1"/>
    </source>
</evidence>
<feature type="active site" description="Nucleophile" evidence="8">
    <location>
        <position position="110"/>
    </location>
</feature>
<dbReference type="InterPro" id="IPR050266">
    <property type="entry name" value="AB_hydrolase_sf"/>
</dbReference>
<dbReference type="InterPro" id="IPR029058">
    <property type="entry name" value="AB_hydrolase_fold"/>
</dbReference>
<dbReference type="PANTHER" id="PTHR43798">
    <property type="entry name" value="MONOACYLGLYCEROL LIPASE"/>
    <property type="match status" value="1"/>
</dbReference>
<evidence type="ECO:0000259" key="9">
    <source>
        <dbReference type="Pfam" id="PF00561"/>
    </source>
</evidence>
<dbReference type="NCBIfam" id="TIGR01250">
    <property type="entry name" value="pro_imino_pep_2"/>
    <property type="match status" value="1"/>
</dbReference>
<dbReference type="Pfam" id="PF00561">
    <property type="entry name" value="Abhydrolase_1"/>
    <property type="match status" value="1"/>
</dbReference>
<feature type="domain" description="AB hydrolase-1" evidence="9">
    <location>
        <begin position="31"/>
        <end position="284"/>
    </location>
</feature>
<dbReference type="GO" id="GO:0006508">
    <property type="term" value="P:proteolysis"/>
    <property type="evidence" value="ECO:0007669"/>
    <property type="project" value="InterPro"/>
</dbReference>
<feature type="active site" description="Proton donor" evidence="8">
    <location>
        <position position="277"/>
    </location>
</feature>
<evidence type="ECO:0000256" key="6">
    <source>
        <dbReference type="ARBA" id="ARBA00029605"/>
    </source>
</evidence>
<protein>
    <recommendedName>
        <fullName evidence="4">Proline iminopeptidase</fullName>
        <ecNumber evidence="3">3.4.11.5</ecNumber>
    </recommendedName>
    <alternativeName>
        <fullName evidence="6">Prolyl aminopeptidase</fullName>
    </alternativeName>
</protein>
<evidence type="ECO:0000256" key="3">
    <source>
        <dbReference type="ARBA" id="ARBA00012568"/>
    </source>
</evidence>
<evidence type="ECO:0000256" key="1">
    <source>
        <dbReference type="ARBA" id="ARBA00001585"/>
    </source>
</evidence>
<dbReference type="RefSeq" id="WP_033434711.1">
    <property type="nucleotide sequence ID" value="NZ_CP034550.1"/>
</dbReference>
<comment type="catalytic activity">
    <reaction evidence="1">
        <text>Release of N-terminal proline from a peptide.</text>
        <dbReference type="EC" id="3.4.11.5"/>
    </reaction>
</comment>
<evidence type="ECO:0000256" key="7">
    <source>
        <dbReference type="PIRNR" id="PIRNR005539"/>
    </source>
</evidence>
<reference evidence="11" key="1">
    <citation type="journal article" date="2021" name="Curr. Microbiol.">
        <title>Complete genome of nocamycin-producing strain Saccharothrix syringae NRRL B-16468 reveals the biosynthetic potential for secondary metabolites.</title>
        <authorList>
            <person name="Mo X."/>
            <person name="Yang S."/>
        </authorList>
    </citation>
    <scope>NUCLEOTIDE SEQUENCE [LARGE SCALE GENOMIC DNA]</scope>
    <source>
        <strain evidence="11">ATCC 51364 / DSM 43886 / JCM 6844 / KCTC 9398 / NBRC 14523 / NRRL B-16468 / INA 2240</strain>
    </source>
</reference>